<evidence type="ECO:0000256" key="2">
    <source>
        <dbReference type="SAM" id="MobiDB-lite"/>
    </source>
</evidence>
<evidence type="ECO:0000256" key="1">
    <source>
        <dbReference type="SAM" id="Coils"/>
    </source>
</evidence>
<organism evidence="3 4">
    <name type="scientific">Pythium oligandrum</name>
    <name type="common">Mycoparasitic fungus</name>
    <dbReference type="NCBI Taxonomy" id="41045"/>
    <lineage>
        <taxon>Eukaryota</taxon>
        <taxon>Sar</taxon>
        <taxon>Stramenopiles</taxon>
        <taxon>Oomycota</taxon>
        <taxon>Peronosporomycetes</taxon>
        <taxon>Pythiales</taxon>
        <taxon>Pythiaceae</taxon>
        <taxon>Pythium</taxon>
    </lineage>
</organism>
<comment type="caution">
    <text evidence="3">The sequence shown here is derived from an EMBL/GenBank/DDBJ whole genome shotgun (WGS) entry which is preliminary data.</text>
</comment>
<keyword evidence="4" id="KW-1185">Reference proteome</keyword>
<sequence>MPGSKDQCPSCHALRVELGQLRVASGQRAREDEMRCRVMYERMEQLARLNTLLVSRSHVSGKADIALARSSITHVEEKKTSRSSEPANAQYLQSLVVQQAKQIEKLRAQLKTMAPIVPMDGSRHVPHDNNEDDDEEDAEELQGLTATQPTTIPTWKERKQEMAKRKLPLTSLCAQLSLRERQIHQLQQYIARLEAQLTVCLEKKRDVTQQYQQITQTQQAQLRKYLAVIKKHVETQKRLEYEHKETKQYVGVLEKKLLTVGSNDQRCALSKDDEKWARDLVLYRPLALLPRENALKNPHEAPVIAYRGISGA</sequence>
<protein>
    <submittedName>
        <fullName evidence="3">Uncharacterized protein</fullName>
    </submittedName>
</protein>
<evidence type="ECO:0000313" key="3">
    <source>
        <dbReference type="EMBL" id="TMW58138.1"/>
    </source>
</evidence>
<proteinExistence type="predicted"/>
<evidence type="ECO:0000313" key="4">
    <source>
        <dbReference type="Proteomes" id="UP000794436"/>
    </source>
</evidence>
<dbReference type="Proteomes" id="UP000794436">
    <property type="component" value="Unassembled WGS sequence"/>
</dbReference>
<reference evidence="3" key="1">
    <citation type="submission" date="2019-03" db="EMBL/GenBank/DDBJ databases">
        <title>Long read genome sequence of the mycoparasitic Pythium oligandrum ATCC 38472 isolated from sugarbeet rhizosphere.</title>
        <authorList>
            <person name="Gaulin E."/>
        </authorList>
    </citation>
    <scope>NUCLEOTIDE SEQUENCE</scope>
    <source>
        <strain evidence="3">ATCC 38472_TT</strain>
    </source>
</reference>
<dbReference type="AlphaFoldDB" id="A0A8K1FGV7"/>
<dbReference type="OrthoDB" id="120121at2759"/>
<feature type="coiled-coil region" evidence="1">
    <location>
        <begin position="176"/>
        <end position="210"/>
    </location>
</feature>
<feature type="region of interest" description="Disordered" evidence="2">
    <location>
        <begin position="118"/>
        <end position="148"/>
    </location>
</feature>
<accession>A0A8K1FGV7</accession>
<dbReference type="EMBL" id="SPLM01000112">
    <property type="protein sequence ID" value="TMW58138.1"/>
    <property type="molecule type" value="Genomic_DNA"/>
</dbReference>
<feature type="compositionally biased region" description="Acidic residues" evidence="2">
    <location>
        <begin position="130"/>
        <end position="140"/>
    </location>
</feature>
<name>A0A8K1FGV7_PYTOL</name>
<gene>
    <name evidence="3" type="ORF">Poli38472_011726</name>
</gene>
<keyword evidence="1" id="KW-0175">Coiled coil</keyword>